<dbReference type="Pfam" id="PF18928">
    <property type="entry name" value="DUF5677"/>
    <property type="match status" value="1"/>
</dbReference>
<proteinExistence type="predicted"/>
<dbReference type="EMBL" id="JAWJYY010000001">
    <property type="protein sequence ID" value="MDV4316322.1"/>
    <property type="molecule type" value="Genomic_DNA"/>
</dbReference>
<name>A0AAW8Z618_9GAMM</name>
<accession>A0AAW8Z618</accession>
<comment type="caution">
    <text evidence="1">The sequence shown here is derived from an EMBL/GenBank/DDBJ whole genome shotgun (WGS) entry which is preliminary data.</text>
</comment>
<protein>
    <submittedName>
        <fullName evidence="1">DUF5677 domain-containing protein</fullName>
    </submittedName>
</protein>
<dbReference type="Proteomes" id="UP001284654">
    <property type="component" value="Unassembled WGS sequence"/>
</dbReference>
<evidence type="ECO:0000313" key="1">
    <source>
        <dbReference type="EMBL" id="MDV4316322.1"/>
    </source>
</evidence>
<dbReference type="AlphaFoldDB" id="A0AAW8Z618"/>
<dbReference type="RefSeq" id="WP_286422431.1">
    <property type="nucleotide sequence ID" value="NZ_JACAIO010000009.1"/>
</dbReference>
<gene>
    <name evidence="1" type="ORF">MSG88_11250</name>
</gene>
<organism evidence="1 2">
    <name type="scientific">Acinetobacter indicus</name>
    <dbReference type="NCBI Taxonomy" id="756892"/>
    <lineage>
        <taxon>Bacteria</taxon>
        <taxon>Pseudomonadati</taxon>
        <taxon>Pseudomonadota</taxon>
        <taxon>Gammaproteobacteria</taxon>
        <taxon>Moraxellales</taxon>
        <taxon>Moraxellaceae</taxon>
        <taxon>Acinetobacter</taxon>
    </lineage>
</organism>
<sequence>MFEDYLDQLRNRFIKNNEEINLDKLIDVAVSDLIENFALKDEDNYKNIIASNDAFIKRNREKWSKGFIKLHALREICLEAGINFQKQFLKNAKYHNDELIGVFMRQHAQACRISGEIICLLEGGYPDAALARWRTLYEMVIQCLIIQKHGREAAIDFLKYGLVKTVEGVEEHHRTAEEMGHETFTDEELNFYFELRENLVGNDVNWHWARKHTGLARIDKLREYVGLDKWSYNYKLASRNIHADYYEMGSLYAMKESKEDMLLVGQSNSGLTDPAHFTAISLSQITSIFLTAYLEDKESELNYTDSLIFIKIIENYVQEVGEAFLQIQKNKKAPTT</sequence>
<evidence type="ECO:0000313" key="2">
    <source>
        <dbReference type="Proteomes" id="UP001284654"/>
    </source>
</evidence>
<reference evidence="1" key="1">
    <citation type="submission" date="2023-10" db="EMBL/GenBank/DDBJ databases">
        <authorList>
            <person name="Sykes E.M.E."/>
            <person name="Khan I.U.H."/>
            <person name="Kumar A."/>
        </authorList>
    </citation>
    <scope>NUCLEOTIDE SEQUENCE</scope>
    <source>
        <strain evidence="1">IK5</strain>
    </source>
</reference>
<dbReference type="InterPro" id="IPR043733">
    <property type="entry name" value="DUF5677"/>
</dbReference>